<protein>
    <submittedName>
        <fullName evidence="3">Endonuclease/exonuclease/phosphatase family protein</fullName>
    </submittedName>
</protein>
<accession>A0ABS9D1N3</accession>
<dbReference type="InterPro" id="IPR005135">
    <property type="entry name" value="Endo/exonuclease/phosphatase"/>
</dbReference>
<evidence type="ECO:0000313" key="3">
    <source>
        <dbReference type="EMBL" id="MCF2872208.1"/>
    </source>
</evidence>
<keyword evidence="1" id="KW-0472">Membrane</keyword>
<dbReference type="RefSeq" id="WP_235226530.1">
    <property type="nucleotide sequence ID" value="NZ_JAKGAQ010000003.1"/>
</dbReference>
<evidence type="ECO:0000256" key="1">
    <source>
        <dbReference type="SAM" id="Phobius"/>
    </source>
</evidence>
<name>A0ABS9D1N3_9RHOB</name>
<reference evidence="3 4" key="1">
    <citation type="submission" date="2022-01" db="EMBL/GenBank/DDBJ databases">
        <title>Octadecabacter sp. nov., isolated from a marine alga.</title>
        <authorList>
            <person name="Jin M.S."/>
            <person name="Kim H.M."/>
            <person name="Han D.M."/>
            <person name="Jung J.J."/>
            <person name="Jeon C.O."/>
        </authorList>
    </citation>
    <scope>NUCLEOTIDE SEQUENCE [LARGE SCALE GENOMIC DNA]</scope>
    <source>
        <strain evidence="3 4">G9-8</strain>
    </source>
</reference>
<dbReference type="Proteomes" id="UP001200557">
    <property type="component" value="Unassembled WGS sequence"/>
</dbReference>
<keyword evidence="1" id="KW-1133">Transmembrane helix</keyword>
<comment type="caution">
    <text evidence="3">The sequence shown here is derived from an EMBL/GenBank/DDBJ whole genome shotgun (WGS) entry which is preliminary data.</text>
</comment>
<keyword evidence="3" id="KW-0540">Nuclease</keyword>
<feature type="transmembrane region" description="Helical" evidence="1">
    <location>
        <begin position="31"/>
        <end position="50"/>
    </location>
</feature>
<dbReference type="Gene3D" id="3.60.10.10">
    <property type="entry name" value="Endonuclease/exonuclease/phosphatase"/>
    <property type="match status" value="1"/>
</dbReference>
<dbReference type="GO" id="GO:0004519">
    <property type="term" value="F:endonuclease activity"/>
    <property type="evidence" value="ECO:0007669"/>
    <property type="project" value="UniProtKB-KW"/>
</dbReference>
<evidence type="ECO:0000313" key="4">
    <source>
        <dbReference type="Proteomes" id="UP001200557"/>
    </source>
</evidence>
<keyword evidence="3" id="KW-0255">Endonuclease</keyword>
<keyword evidence="3" id="KW-0378">Hydrolase</keyword>
<organism evidence="3 4">
    <name type="scientific">Octadecabacter dasysiphoniae</name>
    <dbReference type="NCBI Taxonomy" id="2909341"/>
    <lineage>
        <taxon>Bacteria</taxon>
        <taxon>Pseudomonadati</taxon>
        <taxon>Pseudomonadota</taxon>
        <taxon>Alphaproteobacteria</taxon>
        <taxon>Rhodobacterales</taxon>
        <taxon>Roseobacteraceae</taxon>
        <taxon>Octadecabacter</taxon>
    </lineage>
</organism>
<keyword evidence="4" id="KW-1185">Reference proteome</keyword>
<dbReference type="Pfam" id="PF03372">
    <property type="entry name" value="Exo_endo_phos"/>
    <property type="match status" value="1"/>
</dbReference>
<gene>
    <name evidence="3" type="ORF">L0664_14120</name>
</gene>
<sequence>MRVLLGIVAICLIGLITFSFAGALHPAGDSFAVVRIPMIVALLLVALFGARGWAFRGIIVVCAVLLADRALLASGQDVSDPDVVIYQKNLLYLDYDHSDLLQDILASGARVITLQEVSADHDDLLDALKDTHPHQFMCRGVFLGGVAVLSTDPIVKRDCYDRSRLAVAEISVQDSDVRMRAVSVHLYWPWPKTQARALDRTLPDLEGLEAMPTILGGDFNMVPWGHALDRVADAFDVVRVGHVERTYEVFGWPLTIDHVLAGPNAMGSIDVRDRMGSDHFGIIGRVVFNAP</sequence>
<keyword evidence="1" id="KW-0812">Transmembrane</keyword>
<dbReference type="EMBL" id="JAKGAQ010000003">
    <property type="protein sequence ID" value="MCF2872208.1"/>
    <property type="molecule type" value="Genomic_DNA"/>
</dbReference>
<dbReference type="InterPro" id="IPR036691">
    <property type="entry name" value="Endo/exonu/phosph_ase_sf"/>
</dbReference>
<dbReference type="SUPFAM" id="SSF56219">
    <property type="entry name" value="DNase I-like"/>
    <property type="match status" value="1"/>
</dbReference>
<feature type="domain" description="Endonuclease/exonuclease/phosphatase" evidence="2">
    <location>
        <begin position="94"/>
        <end position="279"/>
    </location>
</feature>
<proteinExistence type="predicted"/>
<evidence type="ECO:0000259" key="2">
    <source>
        <dbReference type="Pfam" id="PF03372"/>
    </source>
</evidence>